<name>A0A552WQ24_9MICO</name>
<dbReference type="CDD" id="cd06588">
    <property type="entry name" value="PhnB_like"/>
    <property type="match status" value="1"/>
</dbReference>
<accession>A0A552WQ24</accession>
<dbReference type="InterPro" id="IPR029068">
    <property type="entry name" value="Glyas_Bleomycin-R_OHBP_Dase"/>
</dbReference>
<gene>
    <name evidence="2" type="ORF">FJ693_12985</name>
</gene>
<dbReference type="SUPFAM" id="SSF54593">
    <property type="entry name" value="Glyoxalase/Bleomycin resistance protein/Dihydroxybiphenyl dioxygenase"/>
    <property type="match status" value="1"/>
</dbReference>
<evidence type="ECO:0000259" key="1">
    <source>
        <dbReference type="Pfam" id="PF06983"/>
    </source>
</evidence>
<feature type="domain" description="PhnB-like" evidence="1">
    <location>
        <begin position="6"/>
        <end position="133"/>
    </location>
</feature>
<dbReference type="PANTHER" id="PTHR33990">
    <property type="entry name" value="PROTEIN YJDN-RELATED"/>
    <property type="match status" value="1"/>
</dbReference>
<sequence length="145" mass="15977">MTARLNPYLGFRDNARQAMEFYRSVFGGELNMSTFGEYQASEDPAEQDKIMHAQLETERGYTLMGADTPNTMPFNAGDNYSVSLSGGPEDDAELRGYWDKLADGGEIAMPLETAPWGDAFGMVTDRFGVSWLVNIAGEQNAQGQQ</sequence>
<organism evidence="2 3">
    <name type="scientific">Georgenia yuyongxinii</name>
    <dbReference type="NCBI Taxonomy" id="2589797"/>
    <lineage>
        <taxon>Bacteria</taxon>
        <taxon>Bacillati</taxon>
        <taxon>Actinomycetota</taxon>
        <taxon>Actinomycetes</taxon>
        <taxon>Micrococcales</taxon>
        <taxon>Bogoriellaceae</taxon>
        <taxon>Georgenia</taxon>
    </lineage>
</organism>
<dbReference type="Gene3D" id="3.10.180.10">
    <property type="entry name" value="2,3-Dihydroxybiphenyl 1,2-Dioxygenase, domain 1"/>
    <property type="match status" value="1"/>
</dbReference>
<evidence type="ECO:0000313" key="2">
    <source>
        <dbReference type="EMBL" id="TRW44603.1"/>
    </source>
</evidence>
<reference evidence="2 3" key="1">
    <citation type="submission" date="2019-07" db="EMBL/GenBank/DDBJ databases">
        <title>Georgenia wutianyii sp. nov. and Georgenia *** sp. nov. isolated from plateau pika (Ochotona curzoniae) in the Qinghai-Tibet plateau of China.</title>
        <authorList>
            <person name="Tian Z."/>
        </authorList>
    </citation>
    <scope>NUCLEOTIDE SEQUENCE [LARGE SCALE GENOMIC DNA]</scope>
    <source>
        <strain evidence="2 3">Z446</strain>
    </source>
</reference>
<dbReference type="PANTHER" id="PTHR33990:SF1">
    <property type="entry name" value="PROTEIN YJDN"/>
    <property type="match status" value="1"/>
</dbReference>
<dbReference type="Proteomes" id="UP000318693">
    <property type="component" value="Unassembled WGS sequence"/>
</dbReference>
<evidence type="ECO:0000313" key="3">
    <source>
        <dbReference type="Proteomes" id="UP000318693"/>
    </source>
</evidence>
<dbReference type="Pfam" id="PF06983">
    <property type="entry name" value="3-dmu-9_3-mt"/>
    <property type="match status" value="1"/>
</dbReference>
<dbReference type="RefSeq" id="WP_143418937.1">
    <property type="nucleotide sequence ID" value="NZ_VJXR01000040.1"/>
</dbReference>
<dbReference type="EMBL" id="VJXR01000040">
    <property type="protein sequence ID" value="TRW44603.1"/>
    <property type="molecule type" value="Genomic_DNA"/>
</dbReference>
<dbReference type="AlphaFoldDB" id="A0A552WQ24"/>
<dbReference type="InterPro" id="IPR028973">
    <property type="entry name" value="PhnB-like"/>
</dbReference>
<comment type="caution">
    <text evidence="2">The sequence shown here is derived from an EMBL/GenBank/DDBJ whole genome shotgun (WGS) entry which is preliminary data.</text>
</comment>
<keyword evidence="3" id="KW-1185">Reference proteome</keyword>
<proteinExistence type="predicted"/>
<protein>
    <submittedName>
        <fullName evidence="2">VOC family protein</fullName>
    </submittedName>
</protein>